<dbReference type="GO" id="GO:0016791">
    <property type="term" value="F:phosphatase activity"/>
    <property type="evidence" value="ECO:0007669"/>
    <property type="project" value="TreeGrafter"/>
</dbReference>
<comment type="caution">
    <text evidence="4">The sequence shown here is derived from an EMBL/GenBank/DDBJ whole genome shotgun (WGS) entry which is preliminary data.</text>
</comment>
<feature type="domain" description="Response regulatory" evidence="3">
    <location>
        <begin position="9"/>
        <end position="125"/>
    </location>
</feature>
<dbReference type="Pfam" id="PF07228">
    <property type="entry name" value="SpoIIE"/>
    <property type="match status" value="1"/>
</dbReference>
<dbReference type="Pfam" id="PF00072">
    <property type="entry name" value="Response_reg"/>
    <property type="match status" value="1"/>
</dbReference>
<dbReference type="SUPFAM" id="SSF81606">
    <property type="entry name" value="PP2C-like"/>
    <property type="match status" value="1"/>
</dbReference>
<dbReference type="InterPro" id="IPR036457">
    <property type="entry name" value="PPM-type-like_dom_sf"/>
</dbReference>
<dbReference type="SMART" id="SM00331">
    <property type="entry name" value="PP2C_SIG"/>
    <property type="match status" value="1"/>
</dbReference>
<evidence type="ECO:0000313" key="5">
    <source>
        <dbReference type="Proteomes" id="UP000245056"/>
    </source>
</evidence>
<evidence type="ECO:0000256" key="2">
    <source>
        <dbReference type="PROSITE-ProRule" id="PRU00169"/>
    </source>
</evidence>
<sequence>MQSSFEPLTILIAEDSAADRMLLSSIVRRQGHQVLTAANGAEAVQAFRQQRPQLVLMDAMMPVMDGFEAAQQIKTLAGETLVPIIFLTSLTESEALARCLEAGGDDFLAKPYNQVILAAKIKAMDRLRRLQATVLEQRDQIAKHHEYLLNEQRVAKAVFDKVAHSGCLNAPNIRYLQSPYALFNGDLLLAAFTPAGDMHVLLGDFTGHGLPAAVGAMPLAEVFYGMTAKGYGLSETLREMNAKLKRILPVDMFCCATLLCLSFQSRSVEVWNGGMPDGYLHRIATGERTPLPARHLPLGVLSPQTFNDRTEVFPMAQGDRVFLLSDGVIDTCDANDQLFGVERLQQVFAANRQPDRLFEDIEQALRDFRGEARDDVSMVEISLLDAQQVSPPAPVYSDSGQSCPLDWSVSFEFRAASLKRFNPLPYLLQLLQEVHGLRAQSGALYSVLAELYSNALEHGVLGLDSSLKRDASGFARYYQERNTRLDQLQDGYVRLHLQVTPTEQGGRLNIRVDDSGKGFDVARVMQRPVDGVRLSGRGVSLIRQLSHKASWSDDGRSAHVEFYWEALA</sequence>
<dbReference type="Gene3D" id="3.40.50.2300">
    <property type="match status" value="1"/>
</dbReference>
<name>A0A2U2DCH0_9PSED</name>
<dbReference type="PANTHER" id="PTHR43156:SF2">
    <property type="entry name" value="STAGE II SPORULATION PROTEIN E"/>
    <property type="match status" value="1"/>
</dbReference>
<dbReference type="InterPro" id="IPR001789">
    <property type="entry name" value="Sig_transdc_resp-reg_receiver"/>
</dbReference>
<dbReference type="PANTHER" id="PTHR43156">
    <property type="entry name" value="STAGE II SPORULATION PROTEIN E-RELATED"/>
    <property type="match status" value="1"/>
</dbReference>
<dbReference type="InterPro" id="IPR001932">
    <property type="entry name" value="PPM-type_phosphatase-like_dom"/>
</dbReference>
<reference evidence="4 5" key="1">
    <citation type="submission" date="2018-05" db="EMBL/GenBank/DDBJ databases">
        <title>Genome sequences of two Antarctic strains of Pseudomonas prosekii: insights into adaptation to extreme conditions.</title>
        <authorList>
            <person name="Snopkova K."/>
            <person name="Dufkova K."/>
            <person name="Cejkova D."/>
            <person name="Sedlacek I."/>
            <person name="Smajs D."/>
        </authorList>
    </citation>
    <scope>NUCLEOTIDE SEQUENCE [LARGE SCALE GENOMIC DNA]</scope>
    <source>
        <strain evidence="4 5">P2673</strain>
    </source>
</reference>
<proteinExistence type="predicted"/>
<dbReference type="Gene3D" id="3.60.40.10">
    <property type="entry name" value="PPM-type phosphatase domain"/>
    <property type="match status" value="1"/>
</dbReference>
<protein>
    <submittedName>
        <fullName evidence="4">Fused response regulator/phosphatase</fullName>
    </submittedName>
</protein>
<dbReference type="RefSeq" id="WP_109520320.1">
    <property type="nucleotide sequence ID" value="NZ_QFAW01000005.1"/>
</dbReference>
<organism evidence="4 5">
    <name type="scientific">Pseudomonas prosekii</name>
    <dbReference type="NCBI Taxonomy" id="1148509"/>
    <lineage>
        <taxon>Bacteria</taxon>
        <taxon>Pseudomonadati</taxon>
        <taxon>Pseudomonadota</taxon>
        <taxon>Gammaproteobacteria</taxon>
        <taxon>Pseudomonadales</taxon>
        <taxon>Pseudomonadaceae</taxon>
        <taxon>Pseudomonas</taxon>
    </lineage>
</organism>
<dbReference type="EMBL" id="QFAW01000005">
    <property type="protein sequence ID" value="PWE47086.1"/>
    <property type="molecule type" value="Genomic_DNA"/>
</dbReference>
<keyword evidence="2" id="KW-0597">Phosphoprotein</keyword>
<dbReference type="SUPFAM" id="SSF55874">
    <property type="entry name" value="ATPase domain of HSP90 chaperone/DNA topoisomerase II/histidine kinase"/>
    <property type="match status" value="1"/>
</dbReference>
<dbReference type="PROSITE" id="PS50110">
    <property type="entry name" value="RESPONSE_REGULATORY"/>
    <property type="match status" value="1"/>
</dbReference>
<gene>
    <name evidence="4" type="ORF">C9I49_05510</name>
</gene>
<evidence type="ECO:0000256" key="1">
    <source>
        <dbReference type="ARBA" id="ARBA00022801"/>
    </source>
</evidence>
<feature type="modified residue" description="4-aspartylphosphate" evidence="2">
    <location>
        <position position="58"/>
    </location>
</feature>
<dbReference type="GO" id="GO:0000160">
    <property type="term" value="P:phosphorelay signal transduction system"/>
    <property type="evidence" value="ECO:0007669"/>
    <property type="project" value="InterPro"/>
</dbReference>
<dbReference type="Gene3D" id="3.30.565.10">
    <property type="entry name" value="Histidine kinase-like ATPase, C-terminal domain"/>
    <property type="match status" value="1"/>
</dbReference>
<dbReference type="SUPFAM" id="SSF52172">
    <property type="entry name" value="CheY-like"/>
    <property type="match status" value="1"/>
</dbReference>
<dbReference type="InterPro" id="IPR052016">
    <property type="entry name" value="Bact_Sigma-Reg"/>
</dbReference>
<dbReference type="Proteomes" id="UP000245056">
    <property type="component" value="Unassembled WGS sequence"/>
</dbReference>
<evidence type="ECO:0000313" key="4">
    <source>
        <dbReference type="EMBL" id="PWE47086.1"/>
    </source>
</evidence>
<keyword evidence="1" id="KW-0378">Hydrolase</keyword>
<dbReference type="CDD" id="cd16936">
    <property type="entry name" value="HATPase_RsbW-like"/>
    <property type="match status" value="1"/>
</dbReference>
<evidence type="ECO:0000259" key="3">
    <source>
        <dbReference type="PROSITE" id="PS50110"/>
    </source>
</evidence>
<dbReference type="AlphaFoldDB" id="A0A2U2DCH0"/>
<accession>A0A2U2DCH0</accession>
<dbReference type="OrthoDB" id="9811749at2"/>
<dbReference type="InterPro" id="IPR036890">
    <property type="entry name" value="HATPase_C_sf"/>
</dbReference>
<dbReference type="SMART" id="SM00448">
    <property type="entry name" value="REC"/>
    <property type="match status" value="1"/>
</dbReference>
<dbReference type="InterPro" id="IPR011006">
    <property type="entry name" value="CheY-like_superfamily"/>
</dbReference>